<accession>A0A9K3GP36</accession>
<proteinExistence type="predicted"/>
<dbReference type="EMBL" id="BDIP01005841">
    <property type="protein sequence ID" value="GIQ90162.1"/>
    <property type="molecule type" value="Genomic_DNA"/>
</dbReference>
<gene>
    <name evidence="1" type="ORF">KIPB_012848</name>
</gene>
<evidence type="ECO:0000313" key="1">
    <source>
        <dbReference type="EMBL" id="GIQ90162.1"/>
    </source>
</evidence>
<sequence length="60" mass="6556">MGLFSCCQPRKEVEYSVTVTPTNTVAGTDTIRAGTSVAFSVHLRRPLPHPNDTLILTLNQ</sequence>
<reference evidence="1 2" key="1">
    <citation type="journal article" date="2018" name="PLoS ONE">
        <title>The draft genome of Kipferlia bialata reveals reductive genome evolution in fornicate parasites.</title>
        <authorList>
            <person name="Tanifuji G."/>
            <person name="Takabayashi S."/>
            <person name="Kume K."/>
            <person name="Takagi M."/>
            <person name="Nakayama T."/>
            <person name="Kamikawa R."/>
            <person name="Inagaki Y."/>
            <person name="Hashimoto T."/>
        </authorList>
    </citation>
    <scope>NUCLEOTIDE SEQUENCE [LARGE SCALE GENOMIC DNA]</scope>
    <source>
        <strain evidence="1">NY0173</strain>
    </source>
</reference>
<dbReference type="Proteomes" id="UP000265618">
    <property type="component" value="Unassembled WGS sequence"/>
</dbReference>
<organism evidence="1 2">
    <name type="scientific">Kipferlia bialata</name>
    <dbReference type="NCBI Taxonomy" id="797122"/>
    <lineage>
        <taxon>Eukaryota</taxon>
        <taxon>Metamonada</taxon>
        <taxon>Carpediemonas-like organisms</taxon>
        <taxon>Kipferlia</taxon>
    </lineage>
</organism>
<dbReference type="AlphaFoldDB" id="A0A9K3GP36"/>
<feature type="non-terminal residue" evidence="1">
    <location>
        <position position="1"/>
    </location>
</feature>
<name>A0A9K3GP36_9EUKA</name>
<evidence type="ECO:0000313" key="2">
    <source>
        <dbReference type="Proteomes" id="UP000265618"/>
    </source>
</evidence>
<keyword evidence="2" id="KW-1185">Reference proteome</keyword>
<comment type="caution">
    <text evidence="1">The sequence shown here is derived from an EMBL/GenBank/DDBJ whole genome shotgun (WGS) entry which is preliminary data.</text>
</comment>
<protein>
    <submittedName>
        <fullName evidence="1">Uncharacterized protein</fullName>
    </submittedName>
</protein>